<protein>
    <recommendedName>
        <fullName evidence="2">PDK1-type PH domain-containing protein</fullName>
    </recommendedName>
</protein>
<gene>
    <name evidence="3" type="ORF">SVIM_LOCUS382834</name>
</gene>
<reference evidence="3" key="1">
    <citation type="submission" date="2019-03" db="EMBL/GenBank/DDBJ databases">
        <authorList>
            <person name="Mank J."/>
            <person name="Almeida P."/>
        </authorList>
    </citation>
    <scope>NUCLEOTIDE SEQUENCE</scope>
    <source>
        <strain evidence="3">78183</strain>
    </source>
</reference>
<dbReference type="InterPro" id="IPR033931">
    <property type="entry name" value="PDK1-typ_PH"/>
</dbReference>
<accession>A0A6N2MK73</accession>
<dbReference type="AlphaFoldDB" id="A0A6N2MK73"/>
<dbReference type="Gene3D" id="2.30.29.30">
    <property type="entry name" value="Pleckstrin-homology domain (PH domain)/Phosphotyrosine-binding domain (PTB)"/>
    <property type="match status" value="1"/>
</dbReference>
<feature type="domain" description="PDK1-type PH" evidence="2">
    <location>
        <begin position="101"/>
        <end position="167"/>
    </location>
</feature>
<keyword evidence="1" id="KW-0472">Membrane</keyword>
<keyword evidence="1" id="KW-0812">Transmembrane</keyword>
<keyword evidence="1" id="KW-1133">Transmembrane helix</keyword>
<feature type="transmembrane region" description="Helical" evidence="1">
    <location>
        <begin position="12"/>
        <end position="39"/>
    </location>
</feature>
<dbReference type="Pfam" id="PF14593">
    <property type="entry name" value="PH_3"/>
    <property type="match status" value="1"/>
</dbReference>
<organism evidence="3">
    <name type="scientific">Salix viminalis</name>
    <name type="common">Common osier</name>
    <name type="synonym">Basket willow</name>
    <dbReference type="NCBI Taxonomy" id="40686"/>
    <lineage>
        <taxon>Eukaryota</taxon>
        <taxon>Viridiplantae</taxon>
        <taxon>Streptophyta</taxon>
        <taxon>Embryophyta</taxon>
        <taxon>Tracheophyta</taxon>
        <taxon>Spermatophyta</taxon>
        <taxon>Magnoliopsida</taxon>
        <taxon>eudicotyledons</taxon>
        <taxon>Gunneridae</taxon>
        <taxon>Pentapetalae</taxon>
        <taxon>rosids</taxon>
        <taxon>fabids</taxon>
        <taxon>Malpighiales</taxon>
        <taxon>Salicaceae</taxon>
        <taxon>Saliceae</taxon>
        <taxon>Salix</taxon>
    </lineage>
</organism>
<proteinExistence type="predicted"/>
<evidence type="ECO:0000313" key="3">
    <source>
        <dbReference type="EMBL" id="VFU54601.1"/>
    </source>
</evidence>
<sequence length="167" mass="19333">MYCSTPFALRHYLLYICPFLLFSISLILCLRNFLVFLLLPHMVLVLKMCRGLLNYHSQYLEACLTCGYPVTRQQFLIQGICCNDLDGEEITETDEQEGAAILTNKPKLIYVDPSKEYNLVDNSDDLSVQVTSPSHFKICTPKKVRSFEDVKQRAWQWKKAIESLQNQ</sequence>
<name>A0A6N2MK73_SALVM</name>
<dbReference type="SUPFAM" id="SSF50729">
    <property type="entry name" value="PH domain-like"/>
    <property type="match status" value="1"/>
</dbReference>
<evidence type="ECO:0000256" key="1">
    <source>
        <dbReference type="SAM" id="Phobius"/>
    </source>
</evidence>
<dbReference type="EMBL" id="CAADRP010001849">
    <property type="protein sequence ID" value="VFU54601.1"/>
    <property type="molecule type" value="Genomic_DNA"/>
</dbReference>
<evidence type="ECO:0000259" key="2">
    <source>
        <dbReference type="Pfam" id="PF14593"/>
    </source>
</evidence>
<dbReference type="InterPro" id="IPR011993">
    <property type="entry name" value="PH-like_dom_sf"/>
</dbReference>